<dbReference type="RefSeq" id="WP_186290045.1">
    <property type="nucleotide sequence ID" value="NZ_CABHMX010000034.1"/>
</dbReference>
<keyword evidence="4 5" id="KW-0472">Membrane</keyword>
<dbReference type="Gene3D" id="1.10.3080.10">
    <property type="entry name" value="Clc chloride channel"/>
    <property type="match status" value="1"/>
</dbReference>
<keyword evidence="3 5" id="KW-1133">Transmembrane helix</keyword>
<evidence type="ECO:0000256" key="5">
    <source>
        <dbReference type="SAM" id="Phobius"/>
    </source>
</evidence>
<keyword evidence="2 5" id="KW-0812">Transmembrane</keyword>
<feature type="transmembrane region" description="Helical" evidence="5">
    <location>
        <begin position="181"/>
        <end position="200"/>
    </location>
</feature>
<accession>A0A564W3C1</accession>
<dbReference type="AlphaFoldDB" id="A0A564W3C1"/>
<evidence type="ECO:0000256" key="1">
    <source>
        <dbReference type="ARBA" id="ARBA00004141"/>
    </source>
</evidence>
<comment type="subcellular location">
    <subcellularLocation>
        <location evidence="1">Membrane</location>
        <topology evidence="1">Multi-pass membrane protein</topology>
    </subcellularLocation>
</comment>
<evidence type="ECO:0000313" key="7">
    <source>
        <dbReference type="Proteomes" id="UP000408482"/>
    </source>
</evidence>
<feature type="transmembrane region" description="Helical" evidence="5">
    <location>
        <begin position="347"/>
        <end position="366"/>
    </location>
</feature>
<feature type="transmembrane region" description="Helical" evidence="5">
    <location>
        <begin position="322"/>
        <end position="341"/>
    </location>
</feature>
<dbReference type="PANTHER" id="PTHR43427:SF12">
    <property type="entry name" value="CHLORIDE TRANSPORTER"/>
    <property type="match status" value="1"/>
</dbReference>
<evidence type="ECO:0000256" key="2">
    <source>
        <dbReference type="ARBA" id="ARBA00022692"/>
    </source>
</evidence>
<name>A0A564W3C1_9FIRM</name>
<dbReference type="EMBL" id="CABHNW010000085">
    <property type="protein sequence ID" value="VUX39130.1"/>
    <property type="molecule type" value="Genomic_DNA"/>
</dbReference>
<feature type="transmembrane region" description="Helical" evidence="5">
    <location>
        <begin position="220"/>
        <end position="244"/>
    </location>
</feature>
<protein>
    <submittedName>
        <fullName evidence="6">H(+)/Cl(-) exchange transporter ClcA</fullName>
    </submittedName>
</protein>
<dbReference type="PANTHER" id="PTHR43427">
    <property type="entry name" value="CHLORIDE CHANNEL PROTEIN CLC-E"/>
    <property type="match status" value="1"/>
</dbReference>
<dbReference type="Proteomes" id="UP000408482">
    <property type="component" value="Unassembled WGS sequence"/>
</dbReference>
<feature type="transmembrane region" description="Helical" evidence="5">
    <location>
        <begin position="17"/>
        <end position="40"/>
    </location>
</feature>
<dbReference type="GO" id="GO:0015108">
    <property type="term" value="F:chloride transmembrane transporter activity"/>
    <property type="evidence" value="ECO:0007669"/>
    <property type="project" value="InterPro"/>
</dbReference>
<dbReference type="PRINTS" id="PR00762">
    <property type="entry name" value="CLCHANNEL"/>
</dbReference>
<feature type="transmembrane region" description="Helical" evidence="5">
    <location>
        <begin position="52"/>
        <end position="71"/>
    </location>
</feature>
<dbReference type="SUPFAM" id="SSF81340">
    <property type="entry name" value="Clc chloride channel"/>
    <property type="match status" value="1"/>
</dbReference>
<dbReference type="InterPro" id="IPR001807">
    <property type="entry name" value="ClC"/>
</dbReference>
<keyword evidence="7" id="KW-1185">Reference proteome</keyword>
<sequence length="409" mass="44078">MTKETIQKEHRILQLKYAVLAVVVGICVGIVDTIFGRGLLAISDLRTAYWQYLLPFLPLAGLLIVWMYHHFSTLSLNGMSLIFETGQKKRDQIPLVLVPLVMIGTWITHLFGGSAGREGVAVQIGATLSHEAGRRLHIRENKPVMLITGMAAGFGGLFQTPLAAVFFAMEVIVAGYLEYDALLPALIAAYTASFTSHFLGLEKFAVDIQDTWTVTDLRSMISLIALGLAFGLAGRCFSVLLQKAKKLFGKKIPNPLIRIGVMAIPLAALLFVIHGGRYTGLGTNLISASFAGETIYGYDWILKLLFTVFTLAIGFQGGEVTPLFSIGASLGVVLGSILGVPPMICGALGYAAVFGSATNTLIAPILIGLEVFGTRNTLPLILVCILAYLINGNHSIYGAQQKALCRFEK</sequence>
<evidence type="ECO:0000256" key="3">
    <source>
        <dbReference type="ARBA" id="ARBA00022989"/>
    </source>
</evidence>
<dbReference type="Pfam" id="PF00654">
    <property type="entry name" value="Voltage_CLC"/>
    <property type="match status" value="1"/>
</dbReference>
<feature type="transmembrane region" description="Helical" evidence="5">
    <location>
        <begin position="144"/>
        <end position="169"/>
    </location>
</feature>
<organism evidence="6 7">
    <name type="scientific">Blautia luti</name>
    <dbReference type="NCBI Taxonomy" id="89014"/>
    <lineage>
        <taxon>Bacteria</taxon>
        <taxon>Bacillati</taxon>
        <taxon>Bacillota</taxon>
        <taxon>Clostridia</taxon>
        <taxon>Lachnospirales</taxon>
        <taxon>Lachnospiraceae</taxon>
        <taxon>Blautia</taxon>
    </lineage>
</organism>
<dbReference type="InterPro" id="IPR014743">
    <property type="entry name" value="Cl-channel_core"/>
</dbReference>
<dbReference type="GO" id="GO:0016020">
    <property type="term" value="C:membrane"/>
    <property type="evidence" value="ECO:0007669"/>
    <property type="project" value="UniProtKB-SubCell"/>
</dbReference>
<gene>
    <name evidence="6" type="primary">clcA_2</name>
    <name evidence="6" type="ORF">RSSSTS7063_03507</name>
</gene>
<reference evidence="6 7" key="1">
    <citation type="submission" date="2019-07" db="EMBL/GenBank/DDBJ databases">
        <authorList>
            <person name="Hibberd C M."/>
            <person name="Gehrig L. J."/>
            <person name="Chang H.-W."/>
            <person name="Venkatesh S."/>
        </authorList>
    </citation>
    <scope>NUCLEOTIDE SEQUENCE [LARGE SCALE GENOMIC DNA]</scope>
    <source>
        <strain evidence="6">Blautia_luti_SSTS_Bg7063</strain>
    </source>
</reference>
<feature type="transmembrane region" description="Helical" evidence="5">
    <location>
        <begin position="92"/>
        <end position="111"/>
    </location>
</feature>
<dbReference type="InterPro" id="IPR050368">
    <property type="entry name" value="ClC-type_chloride_channel"/>
</dbReference>
<proteinExistence type="predicted"/>
<feature type="transmembrane region" description="Helical" evidence="5">
    <location>
        <begin position="295"/>
        <end position="315"/>
    </location>
</feature>
<feature type="transmembrane region" description="Helical" evidence="5">
    <location>
        <begin position="256"/>
        <end position="275"/>
    </location>
</feature>
<evidence type="ECO:0000256" key="4">
    <source>
        <dbReference type="ARBA" id="ARBA00023136"/>
    </source>
</evidence>
<feature type="transmembrane region" description="Helical" evidence="5">
    <location>
        <begin position="378"/>
        <end position="397"/>
    </location>
</feature>
<evidence type="ECO:0000313" key="6">
    <source>
        <dbReference type="EMBL" id="VUX39130.1"/>
    </source>
</evidence>